<sequence>MLENINWPELSVGGLVGFFTALVVAAIYEWVRKPNLVFSIEESPNEGQRNIKGKDYKWKFINLIVENSARPWWQSWLWGNVAAENIRAWISYRDYDSSSEIVKVSARWASTKQPINDFGRPDWSSILVLSRESIPVGESASLAVVIKTDKSESVFGFNNESYLYYPEYNLPYDTLWSKPEFEIGSEKKYRVCVMVLAQGHEYRKEFILLNPRKSYTSIKLLDGEVNSCD</sequence>
<name>A0A0G1M4R6_9BACT</name>
<organism evidence="2 3">
    <name type="scientific">Candidatus Amesbacteria bacterium GW2011_GWC2_45_19</name>
    <dbReference type="NCBI Taxonomy" id="1618366"/>
    <lineage>
        <taxon>Bacteria</taxon>
        <taxon>Candidatus Amesiibacteriota</taxon>
    </lineage>
</organism>
<accession>A0A0G1M4R6</accession>
<keyword evidence="1" id="KW-0472">Membrane</keyword>
<comment type="caution">
    <text evidence="2">The sequence shown here is derived from an EMBL/GenBank/DDBJ whole genome shotgun (WGS) entry which is preliminary data.</text>
</comment>
<evidence type="ECO:0000313" key="2">
    <source>
        <dbReference type="EMBL" id="KKU03224.1"/>
    </source>
</evidence>
<keyword evidence="1" id="KW-0812">Transmembrane</keyword>
<protein>
    <submittedName>
        <fullName evidence="2">Uncharacterized protein</fullName>
    </submittedName>
</protein>
<dbReference type="AlphaFoldDB" id="A0A0G1M4R6"/>
<evidence type="ECO:0000313" key="3">
    <source>
        <dbReference type="Proteomes" id="UP000034264"/>
    </source>
</evidence>
<dbReference type="EMBL" id="LCKS01000003">
    <property type="protein sequence ID" value="KKU03224.1"/>
    <property type="molecule type" value="Genomic_DNA"/>
</dbReference>
<evidence type="ECO:0000256" key="1">
    <source>
        <dbReference type="SAM" id="Phobius"/>
    </source>
</evidence>
<reference evidence="2 3" key="1">
    <citation type="journal article" date="2015" name="Nature">
        <title>rRNA introns, odd ribosomes, and small enigmatic genomes across a large radiation of phyla.</title>
        <authorList>
            <person name="Brown C.T."/>
            <person name="Hug L.A."/>
            <person name="Thomas B.C."/>
            <person name="Sharon I."/>
            <person name="Castelle C.J."/>
            <person name="Singh A."/>
            <person name="Wilkins M.J."/>
            <person name="Williams K.H."/>
            <person name="Banfield J.F."/>
        </authorList>
    </citation>
    <scope>NUCLEOTIDE SEQUENCE [LARGE SCALE GENOMIC DNA]</scope>
</reference>
<keyword evidence="1" id="KW-1133">Transmembrane helix</keyword>
<gene>
    <name evidence="2" type="ORF">UX05_C0003G0063</name>
</gene>
<proteinExistence type="predicted"/>
<dbReference type="Proteomes" id="UP000034264">
    <property type="component" value="Unassembled WGS sequence"/>
</dbReference>
<feature type="transmembrane region" description="Helical" evidence="1">
    <location>
        <begin position="12"/>
        <end position="31"/>
    </location>
</feature>